<sequence length="381" mass="41152">MTGVDRVEHAYLHELLRRDAPLFGLIRSAIGFLLLDREGVARLAALVEGRETAPKAGRLERLLRRGQPARADAEALLRRAAVARAPAPFLARMLRRNLPAGVRYLNLGHANLTPRVFDAVHAVPGARAGVLVHDVIPLDHPELTRLGIPEVFARKMAAVARGADLVIHTTHAGRQRDEAQLARLGRVPPGRVAQLGMEPAGPAPAEVPTDLDLSSPYYVVLGTIEPRKNHALLLDLWDRLPAGPRLVVLGGRGWRNEAVFRRLDDLAAGGRVIERRGLSDGAVAAVLAGARALLFPSLAEGTGLPALEAAALGVPVICSDLPELREVMGDYPVYLAPTDGYAWSDVIGSIEQTGGSNRDRGARFVLPTWEDHFKTTLSPDW</sequence>
<reference evidence="3" key="1">
    <citation type="submission" date="2021-02" db="EMBL/GenBank/DDBJ databases">
        <title>Rhodobacter shimadae sp. nov., an aerobic anoxygenic phototrophic bacterium isolated from a hot spring.</title>
        <authorList>
            <person name="Muramatsu S."/>
            <person name="Haruta S."/>
            <person name="Hirose S."/>
            <person name="Hanada S."/>
        </authorList>
    </citation>
    <scope>NUCLEOTIDE SEQUENCE</scope>
    <source>
        <strain evidence="3">N10</strain>
    </source>
</reference>
<dbReference type="AlphaFoldDB" id="A0A8G1EE02"/>
<evidence type="ECO:0000256" key="1">
    <source>
        <dbReference type="ARBA" id="ARBA00022679"/>
    </source>
</evidence>
<evidence type="ECO:0000313" key="4">
    <source>
        <dbReference type="Proteomes" id="UP000826300"/>
    </source>
</evidence>
<organism evidence="3 4">
    <name type="scientific">Neotabrizicola shimadae</name>
    <dbReference type="NCBI Taxonomy" id="2807096"/>
    <lineage>
        <taxon>Bacteria</taxon>
        <taxon>Pseudomonadati</taxon>
        <taxon>Pseudomonadota</taxon>
        <taxon>Alphaproteobacteria</taxon>
        <taxon>Rhodobacterales</taxon>
        <taxon>Paracoccaceae</taxon>
        <taxon>Neotabrizicola</taxon>
    </lineage>
</organism>
<dbReference type="EMBL" id="CP069370">
    <property type="protein sequence ID" value="QYZ72042.1"/>
    <property type="molecule type" value="Genomic_DNA"/>
</dbReference>
<dbReference type="GO" id="GO:0016757">
    <property type="term" value="F:glycosyltransferase activity"/>
    <property type="evidence" value="ECO:0007669"/>
    <property type="project" value="InterPro"/>
</dbReference>
<accession>A0A8G1EE02</accession>
<feature type="domain" description="Glycosyl transferase family 1" evidence="2">
    <location>
        <begin position="213"/>
        <end position="332"/>
    </location>
</feature>
<dbReference type="PANTHER" id="PTHR46401:SF2">
    <property type="entry name" value="GLYCOSYLTRANSFERASE WBBK-RELATED"/>
    <property type="match status" value="1"/>
</dbReference>
<evidence type="ECO:0000259" key="2">
    <source>
        <dbReference type="Pfam" id="PF00534"/>
    </source>
</evidence>
<dbReference type="Pfam" id="PF00534">
    <property type="entry name" value="Glycos_transf_1"/>
    <property type="match status" value="1"/>
</dbReference>
<protein>
    <submittedName>
        <fullName evidence="3">Glycosyltransferase</fullName>
    </submittedName>
</protein>
<keyword evidence="1" id="KW-0808">Transferase</keyword>
<dbReference type="SUPFAM" id="SSF53756">
    <property type="entry name" value="UDP-Glycosyltransferase/glycogen phosphorylase"/>
    <property type="match status" value="1"/>
</dbReference>
<dbReference type="Proteomes" id="UP000826300">
    <property type="component" value="Chromosome"/>
</dbReference>
<dbReference type="Gene3D" id="3.40.50.2000">
    <property type="entry name" value="Glycogen Phosphorylase B"/>
    <property type="match status" value="1"/>
</dbReference>
<proteinExistence type="predicted"/>
<dbReference type="GO" id="GO:0009103">
    <property type="term" value="P:lipopolysaccharide biosynthetic process"/>
    <property type="evidence" value="ECO:0007669"/>
    <property type="project" value="TreeGrafter"/>
</dbReference>
<dbReference type="PANTHER" id="PTHR46401">
    <property type="entry name" value="GLYCOSYLTRANSFERASE WBBK-RELATED"/>
    <property type="match status" value="1"/>
</dbReference>
<keyword evidence="4" id="KW-1185">Reference proteome</keyword>
<dbReference type="InterPro" id="IPR001296">
    <property type="entry name" value="Glyco_trans_1"/>
</dbReference>
<gene>
    <name evidence="3" type="ORF">JO391_19460</name>
</gene>
<name>A0A8G1EE02_9RHOB</name>
<dbReference type="KEGG" id="nsm:JO391_19460"/>
<evidence type="ECO:0000313" key="3">
    <source>
        <dbReference type="EMBL" id="QYZ72042.1"/>
    </source>
</evidence>